<dbReference type="InterPro" id="IPR037293">
    <property type="entry name" value="Gal_Oxidase_central_sf"/>
</dbReference>
<dbReference type="InterPro" id="IPR015202">
    <property type="entry name" value="GO-like_E_set"/>
</dbReference>
<organism evidence="6 7">
    <name type="scientific">Chlamydomonas eustigma</name>
    <dbReference type="NCBI Taxonomy" id="1157962"/>
    <lineage>
        <taxon>Eukaryota</taxon>
        <taxon>Viridiplantae</taxon>
        <taxon>Chlorophyta</taxon>
        <taxon>core chlorophytes</taxon>
        <taxon>Chlorophyceae</taxon>
        <taxon>CS clade</taxon>
        <taxon>Chlamydomonadales</taxon>
        <taxon>Chlamydomonadaceae</taxon>
        <taxon>Chlamydomonas</taxon>
    </lineage>
</organism>
<dbReference type="OrthoDB" id="2019572at2759"/>
<dbReference type="InterPro" id="IPR013783">
    <property type="entry name" value="Ig-like_fold"/>
</dbReference>
<dbReference type="Proteomes" id="UP000232323">
    <property type="component" value="Unassembled WGS sequence"/>
</dbReference>
<dbReference type="AlphaFoldDB" id="A0A250X8C8"/>
<dbReference type="Pfam" id="PF09118">
    <property type="entry name" value="GO-like_E_set"/>
    <property type="match status" value="1"/>
</dbReference>
<feature type="compositionally biased region" description="Pro residues" evidence="2">
    <location>
        <begin position="236"/>
        <end position="264"/>
    </location>
</feature>
<feature type="chain" id="PRO_5012693472" description="Galactose oxidase-like Early set domain-containing protein" evidence="3">
    <location>
        <begin position="27"/>
        <end position="794"/>
    </location>
</feature>
<proteinExistence type="predicted"/>
<dbReference type="SUPFAM" id="SSF50965">
    <property type="entry name" value="Galactose oxidase, central domain"/>
    <property type="match status" value="1"/>
</dbReference>
<feature type="region of interest" description="Disordered" evidence="2">
    <location>
        <begin position="136"/>
        <end position="265"/>
    </location>
</feature>
<evidence type="ECO:0000259" key="5">
    <source>
        <dbReference type="Pfam" id="PF09118"/>
    </source>
</evidence>
<dbReference type="EMBL" id="BEGY01000040">
    <property type="protein sequence ID" value="GAX79179.1"/>
    <property type="molecule type" value="Genomic_DNA"/>
</dbReference>
<evidence type="ECO:0000313" key="7">
    <source>
        <dbReference type="Proteomes" id="UP000232323"/>
    </source>
</evidence>
<evidence type="ECO:0000313" key="6">
    <source>
        <dbReference type="EMBL" id="GAX79179.1"/>
    </source>
</evidence>
<feature type="signal peptide" evidence="3">
    <location>
        <begin position="1"/>
        <end position="26"/>
    </location>
</feature>
<dbReference type="PANTHER" id="PTHR32208:SF21">
    <property type="entry name" value="LOW QUALITY PROTEIN: ALDEHYDE OXIDASE GLOX-LIKE"/>
    <property type="match status" value="1"/>
</dbReference>
<dbReference type="InterPro" id="IPR009880">
    <property type="entry name" value="Glyoxal_oxidase_N"/>
</dbReference>
<keyword evidence="1 3" id="KW-0732">Signal</keyword>
<dbReference type="PANTHER" id="PTHR32208">
    <property type="entry name" value="SECRETED PROTEIN-RELATED"/>
    <property type="match status" value="1"/>
</dbReference>
<dbReference type="Gene3D" id="2.130.10.80">
    <property type="entry name" value="Galactose oxidase/kelch, beta-propeller"/>
    <property type="match status" value="1"/>
</dbReference>
<feature type="domain" description="Glyoxal oxidase N-terminal" evidence="4">
    <location>
        <begin position="317"/>
        <end position="684"/>
    </location>
</feature>
<gene>
    <name evidence="6" type="ORF">CEUSTIGMA_g6619.t1</name>
</gene>
<name>A0A250X8C8_9CHLO</name>
<dbReference type="InterPro" id="IPR014756">
    <property type="entry name" value="Ig_E-set"/>
</dbReference>
<feature type="compositionally biased region" description="Low complexity" evidence="2">
    <location>
        <begin position="187"/>
        <end position="210"/>
    </location>
</feature>
<dbReference type="Gene3D" id="2.60.40.10">
    <property type="entry name" value="Immunoglobulins"/>
    <property type="match status" value="1"/>
</dbReference>
<feature type="domain" description="Galactose oxidase-like Early set" evidence="5">
    <location>
        <begin position="692"/>
        <end position="789"/>
    </location>
</feature>
<comment type="caution">
    <text evidence="6">The sequence shown here is derived from an EMBL/GenBank/DDBJ whole genome shotgun (WGS) entry which is preliminary data.</text>
</comment>
<feature type="compositionally biased region" description="Basic residues" evidence="2">
    <location>
        <begin position="212"/>
        <end position="226"/>
    </location>
</feature>
<evidence type="ECO:0000259" key="4">
    <source>
        <dbReference type="Pfam" id="PF07250"/>
    </source>
</evidence>
<reference evidence="6 7" key="1">
    <citation type="submission" date="2017-08" db="EMBL/GenBank/DDBJ databases">
        <title>Acidophilic green algal genome provides insights into adaptation to an acidic environment.</title>
        <authorList>
            <person name="Hirooka S."/>
            <person name="Hirose Y."/>
            <person name="Kanesaki Y."/>
            <person name="Higuchi S."/>
            <person name="Fujiwara T."/>
            <person name="Onuma R."/>
            <person name="Era A."/>
            <person name="Ohbayashi R."/>
            <person name="Uzuka A."/>
            <person name="Nozaki H."/>
            <person name="Yoshikawa H."/>
            <person name="Miyagishima S.Y."/>
        </authorList>
    </citation>
    <scope>NUCLEOTIDE SEQUENCE [LARGE SCALE GENOMIC DNA]</scope>
    <source>
        <strain evidence="6 7">NIES-2499</strain>
    </source>
</reference>
<protein>
    <recommendedName>
        <fullName evidence="8">Galactose oxidase-like Early set domain-containing protein</fullName>
    </recommendedName>
</protein>
<accession>A0A250X8C8</accession>
<feature type="compositionally biased region" description="Basic residues" evidence="2">
    <location>
        <begin position="144"/>
        <end position="168"/>
    </location>
</feature>
<dbReference type="Pfam" id="PF07250">
    <property type="entry name" value="Glyoxal_oxid_N"/>
    <property type="match status" value="1"/>
</dbReference>
<evidence type="ECO:0000256" key="2">
    <source>
        <dbReference type="SAM" id="MobiDB-lite"/>
    </source>
</evidence>
<dbReference type="InterPro" id="IPR011043">
    <property type="entry name" value="Gal_Oxase/kelch_b-propeller"/>
</dbReference>
<sequence length="794" mass="85748">MSSSTTAAALILFTTILAVLTPFARAQTGVDLSVGPVFYSVATFTCQTQYSSTLADMISAESHAGIKDQCISLGGCWVLAAQGSEESGNISNLCPLYSKNSTMSGTTQLDLCNTPHAFLCETGPAVADLSVITVNPPSPLRKSPPPKKFPKKKSPSPHKKWHHHKKSPPLKQGKPDPPINLNSQDLSSPSPYSLSPSTPVHSPPTATSPHHSPPHNHHAPSKKSPLKKASESSITSPPPATAVHAPPPKAKTPPPHPFPAPPTPLEVNLTSAYEILPQKSEVVAVHMVHIPGTDTYLYMERPSGYHPDGSHNIAGSFDLVSRVWTHLSTPSSLFCSGHSVMSNGSVVIMGGHIANAGFADGRWGIRTFSNGDSGLINVTNMRYPRWYPTVTLLPDERVMVMGGTQGVGAGTAGNPYYEIWDPRVPATTEMYQVLPFFLSTVKQNYYPFNFVLPTGDMFSFCASLGWILNPYNGTYKQMLPFRPTSIVAPGTSWITQYPYTGTSLMLTLTPANNYAADIMIIGGQNVNANRDLSLTACSESLRISISYPKPPSTWYNYNGGWEIEATGSPRVMPDSVLLPNGVVILLNGAMEGLAGDAASGGGSRAFYPNFFAEMYQPSAPSGQRWTSLSRSQIPRLYHSGALLTTNGTILVSGCDRCANVVTNMTYSPAPVKAEYRNEIFYPPFWYDFKSKPLILSWPQEVTYGQTFNVTYTGLQDPSIVASAAVMVAPGSVTHSFNTNQRTIQLVMISDPYSKTLTLTAPPTANHAPPQLYMLFLLNGQAYSTAVWVKLVPAS</sequence>
<evidence type="ECO:0000256" key="1">
    <source>
        <dbReference type="ARBA" id="ARBA00022729"/>
    </source>
</evidence>
<dbReference type="STRING" id="1157962.A0A250X8C8"/>
<evidence type="ECO:0000256" key="3">
    <source>
        <dbReference type="SAM" id="SignalP"/>
    </source>
</evidence>
<dbReference type="SUPFAM" id="SSF81296">
    <property type="entry name" value="E set domains"/>
    <property type="match status" value="1"/>
</dbReference>
<keyword evidence="7" id="KW-1185">Reference proteome</keyword>
<dbReference type="CDD" id="cd02851">
    <property type="entry name" value="E_set_GO_C"/>
    <property type="match status" value="1"/>
</dbReference>
<evidence type="ECO:0008006" key="8">
    <source>
        <dbReference type="Google" id="ProtNLM"/>
    </source>
</evidence>